<reference evidence="6 7" key="1">
    <citation type="journal article" date="2011" name="Science">
        <title>Comparative functional genomics of the fission yeasts.</title>
        <authorList>
            <person name="Rhind N."/>
            <person name="Chen Z."/>
            <person name="Yassour M."/>
            <person name="Thompson D.A."/>
            <person name="Haas B.J."/>
            <person name="Habib N."/>
            <person name="Wapinski I."/>
            <person name="Roy S."/>
            <person name="Lin M.F."/>
            <person name="Heiman D.I."/>
            <person name="Young S.K."/>
            <person name="Furuya K."/>
            <person name="Guo Y."/>
            <person name="Pidoux A."/>
            <person name="Chen H.M."/>
            <person name="Robbertse B."/>
            <person name="Goldberg J.M."/>
            <person name="Aoki K."/>
            <person name="Bayne E.H."/>
            <person name="Berlin A.M."/>
            <person name="Desjardins C.A."/>
            <person name="Dobbs E."/>
            <person name="Dukaj L."/>
            <person name="Fan L."/>
            <person name="FitzGerald M.G."/>
            <person name="French C."/>
            <person name="Gujja S."/>
            <person name="Hansen K."/>
            <person name="Keifenheim D."/>
            <person name="Levin J.Z."/>
            <person name="Mosher R.A."/>
            <person name="Mueller C.A."/>
            <person name="Pfiffner J."/>
            <person name="Priest M."/>
            <person name="Russ C."/>
            <person name="Smialowska A."/>
            <person name="Swoboda P."/>
            <person name="Sykes S.M."/>
            <person name="Vaughn M."/>
            <person name="Vengrova S."/>
            <person name="Yoder R."/>
            <person name="Zeng Q."/>
            <person name="Allshire R."/>
            <person name="Baulcombe D."/>
            <person name="Birren B.W."/>
            <person name="Brown W."/>
            <person name="Ekwall K."/>
            <person name="Kellis M."/>
            <person name="Leatherwood J."/>
            <person name="Levin H."/>
            <person name="Margalit H."/>
            <person name="Martienssen R."/>
            <person name="Nieduszynski C.A."/>
            <person name="Spatafora J.W."/>
            <person name="Friedman N."/>
            <person name="Dalgaard J.Z."/>
            <person name="Baumann P."/>
            <person name="Niki H."/>
            <person name="Regev A."/>
            <person name="Nusbaum C."/>
        </authorList>
    </citation>
    <scope>NUCLEOTIDE SEQUENCE [LARGE SCALE GENOMIC DNA]</scope>
    <source>
        <strain evidence="7">yFS275 / FY16936</strain>
    </source>
</reference>
<dbReference type="PANTHER" id="PTHR43708">
    <property type="entry name" value="CONSERVED EXPRESSED OXIDOREDUCTASE (EUROFUNG)"/>
    <property type="match status" value="1"/>
</dbReference>
<dbReference type="Pfam" id="PF02894">
    <property type="entry name" value="GFO_IDH_MocA_C"/>
    <property type="match status" value="1"/>
</dbReference>
<dbReference type="GeneID" id="7050166"/>
<evidence type="ECO:0000256" key="1">
    <source>
        <dbReference type="ARBA" id="ARBA00010928"/>
    </source>
</evidence>
<name>B6K1S9_SCHJY</name>
<dbReference type="STRING" id="402676.B6K1S9"/>
<comment type="similarity">
    <text evidence="1">Belongs to the Gfo/Idh/MocA family.</text>
</comment>
<evidence type="ECO:0000259" key="4">
    <source>
        <dbReference type="Pfam" id="PF01408"/>
    </source>
</evidence>
<dbReference type="JaponicusDB" id="SJAG_02191"/>
<dbReference type="OMA" id="RFERWRP"/>
<gene>
    <name evidence="6" type="ORF">SJAG_02191</name>
</gene>
<proteinExistence type="inferred from homology"/>
<dbReference type="Proteomes" id="UP000001744">
    <property type="component" value="Unassembled WGS sequence"/>
</dbReference>
<feature type="chain" id="PRO_5002847220" evidence="3">
    <location>
        <begin position="25"/>
        <end position="369"/>
    </location>
</feature>
<dbReference type="eggNOG" id="KOG2742">
    <property type="taxonomic scope" value="Eukaryota"/>
</dbReference>
<dbReference type="GO" id="GO:0000166">
    <property type="term" value="F:nucleotide binding"/>
    <property type="evidence" value="ECO:0007669"/>
    <property type="project" value="InterPro"/>
</dbReference>
<dbReference type="InterPro" id="IPR036291">
    <property type="entry name" value="NAD(P)-bd_dom_sf"/>
</dbReference>
<dbReference type="HOGENOM" id="CLU_023194_19_0_1"/>
<dbReference type="Gene3D" id="3.40.50.720">
    <property type="entry name" value="NAD(P)-binding Rossmann-like Domain"/>
    <property type="match status" value="1"/>
</dbReference>
<dbReference type="GO" id="GO:0019210">
    <property type="term" value="F:kinase inhibitor activity"/>
    <property type="evidence" value="ECO:0000318"/>
    <property type="project" value="GO_Central"/>
</dbReference>
<feature type="signal peptide" evidence="3">
    <location>
        <begin position="1"/>
        <end position="24"/>
    </location>
</feature>
<evidence type="ECO:0000313" key="6">
    <source>
        <dbReference type="EMBL" id="EEB07110.1"/>
    </source>
</evidence>
<protein>
    <submittedName>
        <fullName evidence="6">GFO/IDH/MocA family oxidoreductase</fullName>
    </submittedName>
</protein>
<dbReference type="Pfam" id="PF01408">
    <property type="entry name" value="GFO_IDH_MocA"/>
    <property type="match status" value="1"/>
</dbReference>
<dbReference type="GO" id="GO:0000122">
    <property type="term" value="P:negative regulation of transcription by RNA polymerase II"/>
    <property type="evidence" value="ECO:0000318"/>
    <property type="project" value="GO_Central"/>
</dbReference>
<dbReference type="GO" id="GO:0005634">
    <property type="term" value="C:nucleus"/>
    <property type="evidence" value="ECO:0000318"/>
    <property type="project" value="GO_Central"/>
</dbReference>
<dbReference type="RefSeq" id="XP_002173403.1">
    <property type="nucleotide sequence ID" value="XM_002173367.2"/>
</dbReference>
<dbReference type="OrthoDB" id="2129491at2759"/>
<feature type="domain" description="Gfo/Idh/MocA-like oxidoreductase N-terminal" evidence="4">
    <location>
        <begin position="4"/>
        <end position="125"/>
    </location>
</feature>
<dbReference type="InterPro" id="IPR004104">
    <property type="entry name" value="Gfo/Idh/MocA-like_OxRdtase_C"/>
</dbReference>
<evidence type="ECO:0000313" key="7">
    <source>
        <dbReference type="Proteomes" id="UP000001744"/>
    </source>
</evidence>
<keyword evidence="3" id="KW-0732">Signal</keyword>
<dbReference type="AlphaFoldDB" id="B6K1S9"/>
<feature type="domain" description="Gfo/Idh/MocA-like oxidoreductase C-terminal" evidence="5">
    <location>
        <begin position="138"/>
        <end position="362"/>
    </location>
</feature>
<keyword evidence="2" id="KW-0560">Oxidoreductase</keyword>
<dbReference type="GO" id="GO:0016491">
    <property type="term" value="F:oxidoreductase activity"/>
    <property type="evidence" value="ECO:0007669"/>
    <property type="project" value="UniProtKB-KW"/>
</dbReference>
<dbReference type="InterPro" id="IPR000683">
    <property type="entry name" value="Gfo/Idh/MocA-like_OxRdtase_N"/>
</dbReference>
<dbReference type="EMBL" id="KE651166">
    <property type="protein sequence ID" value="EEB07110.1"/>
    <property type="molecule type" value="Genomic_DNA"/>
</dbReference>
<evidence type="ECO:0000259" key="5">
    <source>
        <dbReference type="Pfam" id="PF02894"/>
    </source>
</evidence>
<sequence length="369" mass="41117">MAPIRTAVLGTGLSAFVFQLPILAALPEEFEIYACWERRATPQQSKARDAYPSITVYTQLDDLLADKKVDLVIVSLPPEVHFDAVKKSLEAGKHVICEKPFTATAQEAQTLFDLADRSGRLLAVYQNRRWDGDYLTTKALVESGRLGDVVEFESHIDRYRLARKGTWKDIPGPGNGLVYDLGTHLIDQAVALFGAPHSVTAKIFSQRQLPPLDVEDYFSITLHYPAAPGRLPLEVILKSTHVSLGYEQRFVVRGTRGTFLKTGHDLQEDHLRAGVQPGESTFGIEADDWRGTLWSVPHDAPLAHLPPLTVERVPTLHGDYRRFYRHIADVVRSGDYSQLVVTHEQNLVVLRIIEAAYKSSQSACSVVLA</sequence>
<keyword evidence="7" id="KW-1185">Reference proteome</keyword>
<dbReference type="Gene3D" id="3.30.360.10">
    <property type="entry name" value="Dihydrodipicolinate Reductase, domain 2"/>
    <property type="match status" value="1"/>
</dbReference>
<accession>B6K1S9</accession>
<organism evidence="6 7">
    <name type="scientific">Schizosaccharomyces japonicus (strain yFS275 / FY16936)</name>
    <name type="common">Fission yeast</name>
    <dbReference type="NCBI Taxonomy" id="402676"/>
    <lineage>
        <taxon>Eukaryota</taxon>
        <taxon>Fungi</taxon>
        <taxon>Dikarya</taxon>
        <taxon>Ascomycota</taxon>
        <taxon>Taphrinomycotina</taxon>
        <taxon>Schizosaccharomycetes</taxon>
        <taxon>Schizosaccharomycetales</taxon>
        <taxon>Schizosaccharomycetaceae</taxon>
        <taxon>Schizosaccharomyces</taxon>
    </lineage>
</organism>
<dbReference type="SUPFAM" id="SSF51735">
    <property type="entry name" value="NAD(P)-binding Rossmann-fold domains"/>
    <property type="match status" value="1"/>
</dbReference>
<dbReference type="PANTHER" id="PTHR43708:SF5">
    <property type="entry name" value="CONSERVED EXPRESSED OXIDOREDUCTASE (EUROFUNG)-RELATED"/>
    <property type="match status" value="1"/>
</dbReference>
<evidence type="ECO:0000256" key="2">
    <source>
        <dbReference type="ARBA" id="ARBA00023002"/>
    </source>
</evidence>
<dbReference type="VEuPathDB" id="FungiDB:SJAG_02191"/>
<evidence type="ECO:0000256" key="3">
    <source>
        <dbReference type="SAM" id="SignalP"/>
    </source>
</evidence>
<dbReference type="InterPro" id="IPR051317">
    <property type="entry name" value="Gfo/Idh/MocA_oxidoreduct"/>
</dbReference>